<comment type="caution">
    <text evidence="4">Lacks conserved residue(s) required for the propagation of feature annotation.</text>
</comment>
<keyword evidence="7" id="KW-1185">Reference proteome</keyword>
<evidence type="ECO:0000256" key="2">
    <source>
        <dbReference type="ARBA" id="ARBA00022679"/>
    </source>
</evidence>
<protein>
    <recommendedName>
        <fullName evidence="1">protein acetyllysine N-acetyltransferase</fullName>
        <ecNumber evidence="1">2.3.1.286</ecNumber>
    </recommendedName>
</protein>
<evidence type="ECO:0000313" key="7">
    <source>
        <dbReference type="Proteomes" id="UP000199470"/>
    </source>
</evidence>
<feature type="domain" description="Deacetylase sirtuin-type" evidence="5">
    <location>
        <begin position="3"/>
        <end position="286"/>
    </location>
</feature>
<dbReference type="PROSITE" id="PS50305">
    <property type="entry name" value="SIRTUIN"/>
    <property type="match status" value="1"/>
</dbReference>
<dbReference type="AlphaFoldDB" id="A0A1I4MRF3"/>
<keyword evidence="3" id="KW-0520">NAD</keyword>
<reference evidence="6 7" key="1">
    <citation type="submission" date="2016-10" db="EMBL/GenBank/DDBJ databases">
        <authorList>
            <person name="de Groot N.N."/>
        </authorList>
    </citation>
    <scope>NUCLEOTIDE SEQUENCE [LARGE SCALE GENOMIC DNA]</scope>
    <source>
        <strain evidence="6 7">ATCC 43154</strain>
    </source>
</reference>
<keyword evidence="2" id="KW-0808">Transferase</keyword>
<evidence type="ECO:0000259" key="5">
    <source>
        <dbReference type="PROSITE" id="PS50305"/>
    </source>
</evidence>
<dbReference type="InterPro" id="IPR026591">
    <property type="entry name" value="Sirtuin_cat_small_dom_sf"/>
</dbReference>
<dbReference type="PANTHER" id="PTHR11085:SF10">
    <property type="entry name" value="NAD-DEPENDENT PROTEIN DEACYLASE SIRTUIN-5, MITOCHONDRIAL-RELATED"/>
    <property type="match status" value="1"/>
</dbReference>
<dbReference type="InterPro" id="IPR026590">
    <property type="entry name" value="Ssirtuin_cat_dom"/>
</dbReference>
<dbReference type="EC" id="2.3.1.286" evidence="1"/>
<gene>
    <name evidence="6" type="ORF">SAMN02982985_02570</name>
</gene>
<dbReference type="Pfam" id="PF02146">
    <property type="entry name" value="SIR2"/>
    <property type="match status" value="1"/>
</dbReference>
<dbReference type="Gene3D" id="3.40.50.1220">
    <property type="entry name" value="TPP-binding domain"/>
    <property type="match status" value="1"/>
</dbReference>
<dbReference type="OrthoDB" id="9800582at2"/>
<sequence>MPPVPESVLLEHAATLIGQADALVVAAGAGMGVDSGLPDFRSNEGFWRSYPALGRAHMEFSRIASPQAFRDDPALAWGFYGHRLGLYRATTPHAGFGLLKRWGERMPLGYGVFTSNVDGHFQKAGFDPQRIFECHGSIHQLQCLAPCSGDIWSAAGFVPEVDQENCRLLNAAPRCPDCGGLARPNILMFGDWDWNQGHAQVQQQRLLGWLAAASRPLVIELGAGTAIASVRDFSERVLELDGGRLIRINPREPAVLSARDVGLAMGSAAALAAIDALLAPAGANTR</sequence>
<dbReference type="InterPro" id="IPR029035">
    <property type="entry name" value="DHS-like_NAD/FAD-binding_dom"/>
</dbReference>
<dbReference type="STRING" id="758825.SAMN02982985_02570"/>
<dbReference type="EMBL" id="FOTW01000011">
    <property type="protein sequence ID" value="SFM05636.1"/>
    <property type="molecule type" value="Genomic_DNA"/>
</dbReference>
<dbReference type="Proteomes" id="UP000199470">
    <property type="component" value="Unassembled WGS sequence"/>
</dbReference>
<evidence type="ECO:0000256" key="4">
    <source>
        <dbReference type="PROSITE-ProRule" id="PRU00236"/>
    </source>
</evidence>
<dbReference type="PANTHER" id="PTHR11085">
    <property type="entry name" value="NAD-DEPENDENT PROTEIN DEACYLASE SIRTUIN-5, MITOCHONDRIAL-RELATED"/>
    <property type="match status" value="1"/>
</dbReference>
<dbReference type="RefSeq" id="WP_093387979.1">
    <property type="nucleotide sequence ID" value="NZ_FOTW01000011.1"/>
</dbReference>
<dbReference type="Gene3D" id="3.30.1600.10">
    <property type="entry name" value="SIR2/SIRT2 'Small Domain"/>
    <property type="match status" value="1"/>
</dbReference>
<dbReference type="InterPro" id="IPR003000">
    <property type="entry name" value="Sirtuin"/>
</dbReference>
<dbReference type="InterPro" id="IPR050134">
    <property type="entry name" value="NAD-dep_sirtuin_deacylases"/>
</dbReference>
<dbReference type="GO" id="GO:0070403">
    <property type="term" value="F:NAD+ binding"/>
    <property type="evidence" value="ECO:0007669"/>
    <property type="project" value="InterPro"/>
</dbReference>
<organism evidence="6 7">
    <name type="scientific">Rugamonas rubra</name>
    <dbReference type="NCBI Taxonomy" id="758825"/>
    <lineage>
        <taxon>Bacteria</taxon>
        <taxon>Pseudomonadati</taxon>
        <taxon>Pseudomonadota</taxon>
        <taxon>Betaproteobacteria</taxon>
        <taxon>Burkholderiales</taxon>
        <taxon>Oxalobacteraceae</taxon>
        <taxon>Telluria group</taxon>
        <taxon>Rugamonas</taxon>
    </lineage>
</organism>
<proteinExistence type="predicted"/>
<dbReference type="GO" id="GO:0017136">
    <property type="term" value="F:histone deacetylase activity, NAD-dependent"/>
    <property type="evidence" value="ECO:0007669"/>
    <property type="project" value="TreeGrafter"/>
</dbReference>
<evidence type="ECO:0000313" key="6">
    <source>
        <dbReference type="EMBL" id="SFM05636.1"/>
    </source>
</evidence>
<dbReference type="SUPFAM" id="SSF52467">
    <property type="entry name" value="DHS-like NAD/FAD-binding domain"/>
    <property type="match status" value="1"/>
</dbReference>
<accession>A0A1I4MRF3</accession>
<name>A0A1I4MRF3_9BURK</name>
<evidence type="ECO:0000256" key="1">
    <source>
        <dbReference type="ARBA" id="ARBA00012928"/>
    </source>
</evidence>
<evidence type="ECO:0000256" key="3">
    <source>
        <dbReference type="ARBA" id="ARBA00023027"/>
    </source>
</evidence>